<evidence type="ECO:0000256" key="4">
    <source>
        <dbReference type="ARBA" id="ARBA00023136"/>
    </source>
</evidence>
<gene>
    <name evidence="6" type="ORF">ACFQPB_20745</name>
</gene>
<evidence type="ECO:0000256" key="5">
    <source>
        <dbReference type="RuleBase" id="RU363041"/>
    </source>
</evidence>
<keyword evidence="5" id="KW-1003">Cell membrane</keyword>
<keyword evidence="4 5" id="KW-0472">Membrane</keyword>
<evidence type="ECO:0000256" key="1">
    <source>
        <dbReference type="ARBA" id="ARBA00004141"/>
    </source>
</evidence>
<dbReference type="InterPro" id="IPR051598">
    <property type="entry name" value="TSUP/Inactive_protease-like"/>
</dbReference>
<keyword evidence="2 5" id="KW-0812">Transmembrane</keyword>
<dbReference type="InterPro" id="IPR002781">
    <property type="entry name" value="TM_pro_TauE-like"/>
</dbReference>
<dbReference type="RefSeq" id="WP_382227516.1">
    <property type="nucleotide sequence ID" value="NZ_JBHTCA010000028.1"/>
</dbReference>
<keyword evidence="7" id="KW-1185">Reference proteome</keyword>
<keyword evidence="3 5" id="KW-1133">Transmembrane helix</keyword>
<dbReference type="PANTHER" id="PTHR43701:SF2">
    <property type="entry name" value="MEMBRANE TRANSPORTER PROTEIN YJNA-RELATED"/>
    <property type="match status" value="1"/>
</dbReference>
<feature type="transmembrane region" description="Helical" evidence="5">
    <location>
        <begin position="37"/>
        <end position="58"/>
    </location>
</feature>
<name>A0ABW2QQA3_9BURK</name>
<protein>
    <recommendedName>
        <fullName evidence="5">Probable membrane transporter protein</fullName>
    </recommendedName>
</protein>
<dbReference type="EMBL" id="JBHTCA010000028">
    <property type="protein sequence ID" value="MFC7411299.1"/>
    <property type="molecule type" value="Genomic_DNA"/>
</dbReference>
<comment type="caution">
    <text evidence="6">The sequence shown here is derived from an EMBL/GenBank/DDBJ whole genome shotgun (WGS) entry which is preliminary data.</text>
</comment>
<dbReference type="Pfam" id="PF01925">
    <property type="entry name" value="TauE"/>
    <property type="match status" value="1"/>
</dbReference>
<feature type="transmembrane region" description="Helical" evidence="5">
    <location>
        <begin position="228"/>
        <end position="247"/>
    </location>
</feature>
<feature type="transmembrane region" description="Helical" evidence="5">
    <location>
        <begin position="78"/>
        <end position="96"/>
    </location>
</feature>
<dbReference type="Proteomes" id="UP001596501">
    <property type="component" value="Unassembled WGS sequence"/>
</dbReference>
<comment type="subcellular location">
    <subcellularLocation>
        <location evidence="5">Cell membrane</location>
        <topology evidence="5">Multi-pass membrane protein</topology>
    </subcellularLocation>
    <subcellularLocation>
        <location evidence="1">Membrane</location>
        <topology evidence="1">Multi-pass membrane protein</topology>
    </subcellularLocation>
</comment>
<reference evidence="7" key="1">
    <citation type="journal article" date="2019" name="Int. J. Syst. Evol. Microbiol.">
        <title>The Global Catalogue of Microorganisms (GCM) 10K type strain sequencing project: providing services to taxonomists for standard genome sequencing and annotation.</title>
        <authorList>
            <consortium name="The Broad Institute Genomics Platform"/>
            <consortium name="The Broad Institute Genome Sequencing Center for Infectious Disease"/>
            <person name="Wu L."/>
            <person name="Ma J."/>
        </authorList>
    </citation>
    <scope>NUCLEOTIDE SEQUENCE [LARGE SCALE GENOMIC DNA]</scope>
    <source>
        <strain evidence="7">CGMCC 1.12371</strain>
    </source>
</reference>
<accession>A0ABW2QQA3</accession>
<comment type="similarity">
    <text evidence="5">Belongs to the 4-toluene sulfonate uptake permease (TSUP) (TC 2.A.102) family.</text>
</comment>
<proteinExistence type="inferred from homology"/>
<evidence type="ECO:0000313" key="7">
    <source>
        <dbReference type="Proteomes" id="UP001596501"/>
    </source>
</evidence>
<organism evidence="6 7">
    <name type="scientific">Hydrogenophaga atypica</name>
    <dbReference type="NCBI Taxonomy" id="249409"/>
    <lineage>
        <taxon>Bacteria</taxon>
        <taxon>Pseudomonadati</taxon>
        <taxon>Pseudomonadota</taxon>
        <taxon>Betaproteobacteria</taxon>
        <taxon>Burkholderiales</taxon>
        <taxon>Comamonadaceae</taxon>
        <taxon>Hydrogenophaga</taxon>
    </lineage>
</organism>
<dbReference type="PANTHER" id="PTHR43701">
    <property type="entry name" value="MEMBRANE TRANSPORTER PROTEIN MJ0441-RELATED"/>
    <property type="match status" value="1"/>
</dbReference>
<feature type="transmembrane region" description="Helical" evidence="5">
    <location>
        <begin position="102"/>
        <end position="120"/>
    </location>
</feature>
<sequence length="251" mass="24805">MDASTGALILMAGWLIGATGIGGVLVVPALGALEGLAMPHAIAATALAFALPGAAALWRLRGHADRSQAAGGATPLPIVSLIWGAIPGSLLGAAGVHHLGNAWLLAGLAVLALGSGLRGLRPVQAVHGPAVSCSRPRALALGALVGLGSGLSGTGGPVLLVPLLMASRLPLPATIAAAQAIQLPVALSAGAMHAWSGALDFGLALELGAWLLLGSVAGQWAATRLAVARLQMLVSLLLIATGLWLGLRLFV</sequence>
<feature type="transmembrane region" description="Helical" evidence="5">
    <location>
        <begin position="7"/>
        <end position="31"/>
    </location>
</feature>
<feature type="transmembrane region" description="Helical" evidence="5">
    <location>
        <begin position="141"/>
        <end position="165"/>
    </location>
</feature>
<evidence type="ECO:0000256" key="2">
    <source>
        <dbReference type="ARBA" id="ARBA00022692"/>
    </source>
</evidence>
<evidence type="ECO:0000313" key="6">
    <source>
        <dbReference type="EMBL" id="MFC7411299.1"/>
    </source>
</evidence>
<evidence type="ECO:0000256" key="3">
    <source>
        <dbReference type="ARBA" id="ARBA00022989"/>
    </source>
</evidence>